<dbReference type="Gene3D" id="2.170.270.10">
    <property type="entry name" value="SET domain"/>
    <property type="match status" value="1"/>
</dbReference>
<dbReference type="InterPro" id="IPR046341">
    <property type="entry name" value="SET_dom_sf"/>
</dbReference>
<feature type="domain" description="SET" evidence="1">
    <location>
        <begin position="2"/>
        <end position="94"/>
    </location>
</feature>
<dbReference type="SUPFAM" id="SSF82199">
    <property type="entry name" value="SET domain"/>
    <property type="match status" value="1"/>
</dbReference>
<proteinExistence type="predicted"/>
<evidence type="ECO:0000313" key="2">
    <source>
        <dbReference type="EMBL" id="QHT74218.1"/>
    </source>
</evidence>
<dbReference type="InterPro" id="IPR001214">
    <property type="entry name" value="SET_dom"/>
</dbReference>
<sequence>MCKLNLLYKDKSYIEGNGLFCKESLQIGDCIGLLARVYGDDNFDDKPFGRNINHSNNSNIDLKLIKDRDNQIIYVLGIANKYINKGEELTANYNHTNAPKPNFINRKSFNFDKKIK</sequence>
<reference evidence="2" key="1">
    <citation type="journal article" date="2020" name="Nature">
        <title>Giant virus diversity and host interactions through global metagenomics.</title>
        <authorList>
            <person name="Schulz F."/>
            <person name="Roux S."/>
            <person name="Paez-Espino D."/>
            <person name="Jungbluth S."/>
            <person name="Walsh D.A."/>
            <person name="Denef V.J."/>
            <person name="McMahon K.D."/>
            <person name="Konstantinidis K.T."/>
            <person name="Eloe-Fadrosh E.A."/>
            <person name="Kyrpides N.C."/>
            <person name="Woyke T."/>
        </authorList>
    </citation>
    <scope>NUCLEOTIDE SEQUENCE</scope>
    <source>
        <strain evidence="2">GVMAG-M-3300023179-4</strain>
    </source>
</reference>
<organism evidence="2">
    <name type="scientific">viral metagenome</name>
    <dbReference type="NCBI Taxonomy" id="1070528"/>
    <lineage>
        <taxon>unclassified sequences</taxon>
        <taxon>metagenomes</taxon>
        <taxon>organismal metagenomes</taxon>
    </lineage>
</organism>
<dbReference type="Pfam" id="PF00856">
    <property type="entry name" value="SET"/>
    <property type="match status" value="1"/>
</dbReference>
<dbReference type="AlphaFoldDB" id="A0A6C0H0Z3"/>
<protein>
    <recommendedName>
        <fullName evidence="1">SET domain-containing protein</fullName>
    </recommendedName>
</protein>
<evidence type="ECO:0000259" key="1">
    <source>
        <dbReference type="PROSITE" id="PS50280"/>
    </source>
</evidence>
<name>A0A6C0H0Z3_9ZZZZ</name>
<accession>A0A6C0H0Z3</accession>
<dbReference type="CDD" id="cd08161">
    <property type="entry name" value="SET"/>
    <property type="match status" value="1"/>
</dbReference>
<dbReference type="PROSITE" id="PS50280">
    <property type="entry name" value="SET"/>
    <property type="match status" value="1"/>
</dbReference>
<dbReference type="EMBL" id="MN739842">
    <property type="protein sequence ID" value="QHT74218.1"/>
    <property type="molecule type" value="Genomic_DNA"/>
</dbReference>